<name>A0A841GJI5_9BACT</name>
<organism evidence="5 6">
    <name type="scientific">Longimicrobium terrae</name>
    <dbReference type="NCBI Taxonomy" id="1639882"/>
    <lineage>
        <taxon>Bacteria</taxon>
        <taxon>Pseudomonadati</taxon>
        <taxon>Gemmatimonadota</taxon>
        <taxon>Longimicrobiia</taxon>
        <taxon>Longimicrobiales</taxon>
        <taxon>Longimicrobiaceae</taxon>
        <taxon>Longimicrobium</taxon>
    </lineage>
</organism>
<dbReference type="NCBIfam" id="NF005559">
    <property type="entry name" value="PRK07231.1"/>
    <property type="match status" value="1"/>
</dbReference>
<dbReference type="PRINTS" id="PR00080">
    <property type="entry name" value="SDRFAMILY"/>
</dbReference>
<evidence type="ECO:0000256" key="3">
    <source>
        <dbReference type="SAM" id="MobiDB-lite"/>
    </source>
</evidence>
<evidence type="ECO:0000256" key="2">
    <source>
        <dbReference type="ARBA" id="ARBA00023002"/>
    </source>
</evidence>
<dbReference type="SMART" id="SM00822">
    <property type="entry name" value="PKS_KR"/>
    <property type="match status" value="1"/>
</dbReference>
<feature type="region of interest" description="Disordered" evidence="3">
    <location>
        <begin position="1"/>
        <end position="32"/>
    </location>
</feature>
<dbReference type="PROSITE" id="PS00061">
    <property type="entry name" value="ADH_SHORT"/>
    <property type="match status" value="1"/>
</dbReference>
<comment type="caution">
    <text evidence="5">The sequence shown here is derived from an EMBL/GenBank/DDBJ whole genome shotgun (WGS) entry which is preliminary data.</text>
</comment>
<comment type="similarity">
    <text evidence="1">Belongs to the short-chain dehydrogenases/reductases (SDR) family.</text>
</comment>
<feature type="compositionally biased region" description="Low complexity" evidence="3">
    <location>
        <begin position="16"/>
        <end position="32"/>
    </location>
</feature>
<dbReference type="SUPFAM" id="SSF51735">
    <property type="entry name" value="NAD(P)-binding Rossmann-fold domains"/>
    <property type="match status" value="1"/>
</dbReference>
<dbReference type="RefSeq" id="WP_170031051.1">
    <property type="nucleotide sequence ID" value="NZ_JABDTL010000001.1"/>
</dbReference>
<dbReference type="InterPro" id="IPR036291">
    <property type="entry name" value="NAD(P)-bd_dom_sf"/>
</dbReference>
<dbReference type="InterPro" id="IPR020904">
    <property type="entry name" value="Sc_DH/Rdtase_CS"/>
</dbReference>
<feature type="domain" description="Ketoreductase" evidence="4">
    <location>
        <begin position="62"/>
        <end position="253"/>
    </location>
</feature>
<dbReference type="NCBIfam" id="NF009466">
    <property type="entry name" value="PRK12826.1-2"/>
    <property type="match status" value="1"/>
</dbReference>
<reference evidence="5 6" key="1">
    <citation type="submission" date="2020-08" db="EMBL/GenBank/DDBJ databases">
        <title>Genomic Encyclopedia of Type Strains, Phase IV (KMG-IV): sequencing the most valuable type-strain genomes for metagenomic binning, comparative biology and taxonomic classification.</title>
        <authorList>
            <person name="Goeker M."/>
        </authorList>
    </citation>
    <scope>NUCLEOTIDE SEQUENCE [LARGE SCALE GENOMIC DNA]</scope>
    <source>
        <strain evidence="5 6">DSM 29007</strain>
    </source>
</reference>
<dbReference type="InterPro" id="IPR057326">
    <property type="entry name" value="KR_dom"/>
</dbReference>
<dbReference type="PANTHER" id="PTHR42760:SF133">
    <property type="entry name" value="3-OXOACYL-[ACYL-CARRIER-PROTEIN] REDUCTASE"/>
    <property type="match status" value="1"/>
</dbReference>
<protein>
    <submittedName>
        <fullName evidence="5">3-oxoacyl-[acyl-carrier protein] reductase</fullName>
        <ecNumber evidence="5">1.1.1.100</ecNumber>
    </submittedName>
</protein>
<dbReference type="FunFam" id="3.40.50.720:FF:000084">
    <property type="entry name" value="Short-chain dehydrogenase reductase"/>
    <property type="match status" value="1"/>
</dbReference>
<feature type="compositionally biased region" description="Basic and acidic residues" evidence="3">
    <location>
        <begin position="1"/>
        <end position="15"/>
    </location>
</feature>
<dbReference type="AlphaFoldDB" id="A0A841GJI5"/>
<keyword evidence="6" id="KW-1185">Reference proteome</keyword>
<dbReference type="Proteomes" id="UP000582837">
    <property type="component" value="Unassembled WGS sequence"/>
</dbReference>
<evidence type="ECO:0000256" key="1">
    <source>
        <dbReference type="ARBA" id="ARBA00006484"/>
    </source>
</evidence>
<accession>A0A841GJI5</accession>
<sequence length="310" mass="33924">MPPRHPAHDQPHPPEESSYPSVPEVPSTVTSSAADTVDQLLEDLNEETQSQSLNYGMSLRGRVAIITGGASGIGRAVALEFARHGVHVAFNYFSYDGTDDAEEEAAETERLIRQLEVRVRCEKCDVRDPEAVERFIKNTRTEFGRVHILVNNAGIGRDRALWRLTDEQWRTVLDTNLTGAFHMIRALAPTFRRQHDGKIVNVSSVHAIRSEFGLANYSASKAGLLGLTRSAALELGPSNINVNAVAPGYIRTNRLTSGVPAEILDTARERSVLGRLGDPQDVANVVVFLCSEYARHITGTVVPVDGGHLL</sequence>
<proteinExistence type="inferred from homology"/>
<dbReference type="PRINTS" id="PR00081">
    <property type="entry name" value="GDHRDH"/>
</dbReference>
<evidence type="ECO:0000259" key="4">
    <source>
        <dbReference type="SMART" id="SM00822"/>
    </source>
</evidence>
<dbReference type="Pfam" id="PF13561">
    <property type="entry name" value="adh_short_C2"/>
    <property type="match status" value="1"/>
</dbReference>
<dbReference type="EC" id="1.1.1.100" evidence="5"/>
<dbReference type="Gene3D" id="3.40.50.720">
    <property type="entry name" value="NAD(P)-binding Rossmann-like Domain"/>
    <property type="match status" value="1"/>
</dbReference>
<gene>
    <name evidence="5" type="ORF">HNQ61_000338</name>
</gene>
<dbReference type="InterPro" id="IPR002347">
    <property type="entry name" value="SDR_fam"/>
</dbReference>
<evidence type="ECO:0000313" key="5">
    <source>
        <dbReference type="EMBL" id="MBB6068727.1"/>
    </source>
</evidence>
<dbReference type="PANTHER" id="PTHR42760">
    <property type="entry name" value="SHORT-CHAIN DEHYDROGENASES/REDUCTASES FAMILY MEMBER"/>
    <property type="match status" value="1"/>
</dbReference>
<keyword evidence="2 5" id="KW-0560">Oxidoreductase</keyword>
<dbReference type="GO" id="GO:0004316">
    <property type="term" value="F:3-oxoacyl-[acyl-carrier-protein] reductase (NADPH) activity"/>
    <property type="evidence" value="ECO:0007669"/>
    <property type="project" value="UniProtKB-EC"/>
</dbReference>
<dbReference type="EMBL" id="JACHIA010000001">
    <property type="protein sequence ID" value="MBB6068727.1"/>
    <property type="molecule type" value="Genomic_DNA"/>
</dbReference>
<evidence type="ECO:0000313" key="6">
    <source>
        <dbReference type="Proteomes" id="UP000582837"/>
    </source>
</evidence>